<feature type="transmembrane region" description="Helical" evidence="1">
    <location>
        <begin position="143"/>
        <end position="169"/>
    </location>
</feature>
<keyword evidence="3" id="KW-1185">Reference proteome</keyword>
<protein>
    <recommendedName>
        <fullName evidence="4">DUF1648 domain-containing protein</fullName>
    </recommendedName>
</protein>
<feature type="transmembrane region" description="Helical" evidence="1">
    <location>
        <begin position="52"/>
        <end position="72"/>
    </location>
</feature>
<evidence type="ECO:0000256" key="1">
    <source>
        <dbReference type="SAM" id="Phobius"/>
    </source>
</evidence>
<name>A0A931ATI5_9FIRM</name>
<gene>
    <name evidence="2" type="ORF">I0Q91_04640</name>
</gene>
<feature type="transmembrane region" description="Helical" evidence="1">
    <location>
        <begin position="12"/>
        <end position="32"/>
    </location>
</feature>
<reference evidence="2" key="1">
    <citation type="submission" date="2020-11" db="EMBL/GenBank/DDBJ databases">
        <title>Halonatronomonas betainensis gen. nov., sp. nov. a novel haloalkaliphilic representative of the family Halanaerobiacae capable of betaine degradation.</title>
        <authorList>
            <person name="Boltyanskaya Y."/>
            <person name="Kevbrin V."/>
            <person name="Detkova E."/>
            <person name="Grouzdev D.S."/>
            <person name="Koziaeva V."/>
            <person name="Zhilina T."/>
        </authorList>
    </citation>
    <scope>NUCLEOTIDE SEQUENCE</scope>
    <source>
        <strain evidence="2">Z-7014</strain>
    </source>
</reference>
<proteinExistence type="predicted"/>
<evidence type="ECO:0000313" key="2">
    <source>
        <dbReference type="EMBL" id="MBF8436359.1"/>
    </source>
</evidence>
<dbReference type="RefSeq" id="WP_270453210.1">
    <property type="nucleotide sequence ID" value="NZ_JADPIE010000002.1"/>
</dbReference>
<keyword evidence="1" id="KW-1133">Transmembrane helix</keyword>
<organism evidence="2 3">
    <name type="scientific">Halonatronomonas betaini</name>
    <dbReference type="NCBI Taxonomy" id="2778430"/>
    <lineage>
        <taxon>Bacteria</taxon>
        <taxon>Bacillati</taxon>
        <taxon>Bacillota</taxon>
        <taxon>Clostridia</taxon>
        <taxon>Halanaerobiales</taxon>
        <taxon>Halarsenatibacteraceae</taxon>
        <taxon>Halonatronomonas</taxon>
    </lineage>
</organism>
<dbReference type="AlphaFoldDB" id="A0A931ATI5"/>
<keyword evidence="1" id="KW-0472">Membrane</keyword>
<dbReference type="Proteomes" id="UP000621436">
    <property type="component" value="Unassembled WGS sequence"/>
</dbReference>
<sequence>MFLKVKRFYPPVVEIIPLLILLYTVFLLSFSYGRISNGVPVNFTLTGVPTAWGDRTVLLAFGAVAVGVYFLLSIINYKFILSPANLIIINKHKSSEEGNLSKNQFETIRVIAARTILLIKSLVGLLLLYIYRGVVGISLGNQFELGLGILLIVGAIIFTVIIMTSKIYFIKERG</sequence>
<comment type="caution">
    <text evidence="2">The sequence shown here is derived from an EMBL/GenBank/DDBJ whole genome shotgun (WGS) entry which is preliminary data.</text>
</comment>
<evidence type="ECO:0000313" key="3">
    <source>
        <dbReference type="Proteomes" id="UP000621436"/>
    </source>
</evidence>
<keyword evidence="1" id="KW-0812">Transmembrane</keyword>
<dbReference type="EMBL" id="JADPIE010000002">
    <property type="protein sequence ID" value="MBF8436359.1"/>
    <property type="molecule type" value="Genomic_DNA"/>
</dbReference>
<evidence type="ECO:0008006" key="4">
    <source>
        <dbReference type="Google" id="ProtNLM"/>
    </source>
</evidence>
<feature type="transmembrane region" description="Helical" evidence="1">
    <location>
        <begin position="111"/>
        <end position="131"/>
    </location>
</feature>
<accession>A0A931ATI5</accession>